<feature type="domain" description="HTH arsR-type" evidence="1">
    <location>
        <begin position="6"/>
        <end position="96"/>
    </location>
</feature>
<dbReference type="Gene3D" id="1.10.10.10">
    <property type="entry name" value="Winged helix-like DNA-binding domain superfamily/Winged helix DNA-binding domain"/>
    <property type="match status" value="1"/>
</dbReference>
<dbReference type="InterPro" id="IPR036390">
    <property type="entry name" value="WH_DNA-bd_sf"/>
</dbReference>
<dbReference type="AlphaFoldDB" id="W8P2C7"/>
<dbReference type="InterPro" id="IPR027395">
    <property type="entry name" value="WH_DNA-bd_dom"/>
</dbReference>
<dbReference type="SMART" id="SM00418">
    <property type="entry name" value="HTH_ARSR"/>
    <property type="match status" value="1"/>
</dbReference>
<proteinExistence type="predicted"/>
<dbReference type="Pfam" id="PF13601">
    <property type="entry name" value="HTH_34"/>
    <property type="match status" value="1"/>
</dbReference>
<reference evidence="2 3" key="1">
    <citation type="submission" date="2014-02" db="EMBL/GenBank/DDBJ databases">
        <title>Genome Sequence of an Hyperthermophilic Archaeon, Thermococcus nautili 30-1, producing viral vesicles.</title>
        <authorList>
            <person name="Oberto J."/>
            <person name="Gaudin M."/>
            <person name="Cossu M."/>
            <person name="Gorlas A."/>
            <person name="Slesarev A."/>
            <person name="Marguet E."/>
            <person name="Forterre P."/>
        </authorList>
    </citation>
    <scope>NUCLEOTIDE SEQUENCE [LARGE SCALE GENOMIC DNA]</scope>
    <source>
        <strain evidence="2 3">30-1</strain>
    </source>
</reference>
<dbReference type="STRING" id="195522.BD01_1320"/>
<dbReference type="OrthoDB" id="65295at2157"/>
<dbReference type="InterPro" id="IPR001845">
    <property type="entry name" value="HTH_ArsR_DNA-bd_dom"/>
</dbReference>
<gene>
    <name evidence="2" type="ORF">BD01_1320</name>
</gene>
<dbReference type="eggNOG" id="arCOG00732">
    <property type="taxonomic scope" value="Archaea"/>
</dbReference>
<dbReference type="GeneID" id="82170599"/>
<dbReference type="EMBL" id="CP007264">
    <property type="protein sequence ID" value="AHL22931.1"/>
    <property type="molecule type" value="Genomic_DNA"/>
</dbReference>
<dbReference type="Proteomes" id="UP000019434">
    <property type="component" value="Chromosome"/>
</dbReference>
<evidence type="ECO:0000259" key="1">
    <source>
        <dbReference type="SMART" id="SM00418"/>
    </source>
</evidence>
<dbReference type="RefSeq" id="WP_042691065.1">
    <property type="nucleotide sequence ID" value="NZ_CP007264.1"/>
</dbReference>
<dbReference type="SUPFAM" id="SSF46785">
    <property type="entry name" value="Winged helix' DNA-binding domain"/>
    <property type="match status" value="1"/>
</dbReference>
<dbReference type="PANTHER" id="PTHR37318">
    <property type="entry name" value="BSL7504 PROTEIN"/>
    <property type="match status" value="1"/>
</dbReference>
<dbReference type="GO" id="GO:0003700">
    <property type="term" value="F:DNA-binding transcription factor activity"/>
    <property type="evidence" value="ECO:0007669"/>
    <property type="project" value="InterPro"/>
</dbReference>
<dbReference type="InterPro" id="IPR011991">
    <property type="entry name" value="ArsR-like_HTH"/>
</dbReference>
<name>W8P2C7_9EURY</name>
<evidence type="ECO:0000313" key="3">
    <source>
        <dbReference type="Proteomes" id="UP000019434"/>
    </source>
</evidence>
<sequence>MIEELAKLSKSPLGNPTRLAIALYLLSRERATFAGLRKALNLTAGNLEFHLKALEDAGIVRTYYGFGKRPRKFVELTEEGVEELSEVLRVLREAVGDG</sequence>
<organism evidence="2 3">
    <name type="scientific">Thermococcus nautili</name>
    <dbReference type="NCBI Taxonomy" id="195522"/>
    <lineage>
        <taxon>Archaea</taxon>
        <taxon>Methanobacteriati</taxon>
        <taxon>Methanobacteriota</taxon>
        <taxon>Thermococci</taxon>
        <taxon>Thermococcales</taxon>
        <taxon>Thermococcaceae</taxon>
        <taxon>Thermococcus</taxon>
    </lineage>
</organism>
<dbReference type="HOGENOM" id="CLU_142189_1_1_2"/>
<dbReference type="KEGG" id="tnu:BD01_1320"/>
<dbReference type="CDD" id="cd00090">
    <property type="entry name" value="HTH_ARSR"/>
    <property type="match status" value="1"/>
</dbReference>
<dbReference type="PANTHER" id="PTHR37318:SF1">
    <property type="entry name" value="BSL7504 PROTEIN"/>
    <property type="match status" value="1"/>
</dbReference>
<accession>W8P2C7</accession>
<keyword evidence="3" id="KW-1185">Reference proteome</keyword>
<dbReference type="InterPro" id="IPR036388">
    <property type="entry name" value="WH-like_DNA-bd_sf"/>
</dbReference>
<protein>
    <submittedName>
        <fullName evidence="2">Transcriptional regulators</fullName>
    </submittedName>
</protein>
<evidence type="ECO:0000313" key="2">
    <source>
        <dbReference type="EMBL" id="AHL22931.1"/>
    </source>
</evidence>